<dbReference type="PANTHER" id="PTHR32387:SF0">
    <property type="entry name" value="PROTEIN NO VEIN"/>
    <property type="match status" value="1"/>
</dbReference>
<proteinExistence type="predicted"/>
<evidence type="ECO:0000313" key="3">
    <source>
        <dbReference type="EMBL" id="WXK94081.1"/>
    </source>
</evidence>
<keyword evidence="4" id="KW-1185">Reference proteome</keyword>
<dbReference type="InterPro" id="IPR024975">
    <property type="entry name" value="NOV_C"/>
</dbReference>
<dbReference type="Proteomes" id="UP001623384">
    <property type="component" value="Chromosome"/>
</dbReference>
<dbReference type="InterPro" id="IPR036890">
    <property type="entry name" value="HATPase_C_sf"/>
</dbReference>
<feature type="compositionally biased region" description="Polar residues" evidence="1">
    <location>
        <begin position="1195"/>
        <end position="1215"/>
    </location>
</feature>
<reference evidence="3 4" key="1">
    <citation type="submission" date="2024-03" db="EMBL/GenBank/DDBJ databases">
        <title>Rhodococcus navarretei sp. nov. and Pseudarthrobacter quantumdoti sp. nov., two new species with the ability to biosynthesize Quantum Dots isolated from soil samples at Union Glacier, Antarctica.</title>
        <authorList>
            <person name="Vargas M."/>
        </authorList>
    </citation>
    <scope>NUCLEOTIDE SEQUENCE [LARGE SCALE GENOMIC DNA]</scope>
    <source>
        <strain evidence="3 4">RC-2-3</strain>
    </source>
</reference>
<protein>
    <submittedName>
        <fullName evidence="3">DUF3883 domain-containing protein</fullName>
    </submittedName>
</protein>
<dbReference type="RefSeq" id="WP_406636928.1">
    <property type="nucleotide sequence ID" value="NZ_CP148033.1"/>
</dbReference>
<accession>A0ABZ2R6Y6</accession>
<dbReference type="NCBIfam" id="NF047352">
    <property type="entry name" value="P_loop_sacsin"/>
    <property type="match status" value="1"/>
</dbReference>
<evidence type="ECO:0000313" key="4">
    <source>
        <dbReference type="Proteomes" id="UP001623384"/>
    </source>
</evidence>
<gene>
    <name evidence="3" type="ORF">WHH00_04550</name>
</gene>
<feature type="region of interest" description="Disordered" evidence="1">
    <location>
        <begin position="1195"/>
        <end position="1272"/>
    </location>
</feature>
<dbReference type="Pfam" id="PF13020">
    <property type="entry name" value="NOV_C"/>
    <property type="match status" value="1"/>
</dbReference>
<evidence type="ECO:0000259" key="2">
    <source>
        <dbReference type="Pfam" id="PF13020"/>
    </source>
</evidence>
<feature type="domain" description="Protein NO VEIN C-terminal" evidence="2">
    <location>
        <begin position="1287"/>
        <end position="1375"/>
    </location>
</feature>
<evidence type="ECO:0000256" key="1">
    <source>
        <dbReference type="SAM" id="MobiDB-lite"/>
    </source>
</evidence>
<organism evidence="3 4">
    <name type="scientific">Pseudarthrobacter quantipunctorum</name>
    <dbReference type="NCBI Taxonomy" id="3128980"/>
    <lineage>
        <taxon>Bacteria</taxon>
        <taxon>Bacillati</taxon>
        <taxon>Actinomycetota</taxon>
        <taxon>Actinomycetes</taxon>
        <taxon>Micrococcales</taxon>
        <taxon>Micrococcaceae</taxon>
        <taxon>Pseudarthrobacter</taxon>
    </lineage>
</organism>
<dbReference type="SUPFAM" id="SSF55874">
    <property type="entry name" value="ATPase domain of HSP90 chaperone/DNA topoisomerase II/histidine kinase"/>
    <property type="match status" value="1"/>
</dbReference>
<dbReference type="InterPro" id="IPR052957">
    <property type="entry name" value="Auxin_embryo_med"/>
</dbReference>
<dbReference type="EMBL" id="CP148033">
    <property type="protein sequence ID" value="WXK94081.1"/>
    <property type="molecule type" value="Genomic_DNA"/>
</dbReference>
<dbReference type="PANTHER" id="PTHR32387">
    <property type="entry name" value="WU:FJ29H11"/>
    <property type="match status" value="1"/>
</dbReference>
<name>A0ABZ2R6Y6_9MICC</name>
<sequence>MDDVTTRLRGRELASIRVQVENDLRESALKSLDERGRAQELVRQQYTGRYPFELLQNANDASRDTGTRGRAHFLLTATALIVADNGSGFGDPQVEAICSLGRSSKGPGDSVGHKGLGFKSVGEITDHPQIASALTSFQFNGERVSAAVSELLGSLPVRQKLPLYAFPFAVEHADFGPDAAAIETLRASGFTTVIRLPFRDSVARATVEENLLENLASRLLLFLPHVDHLELQGTRGDFSSEIVRNPDADAEHVLLETNSRTEEWFIYRGSVAPDPVVLEPLGESWKDIHEVRLAIAVPVDGHGQPRVDETFPLHVYFPTDEKPGLHMAVHAEWMLSMDRRQLATTPEAVQFNQMLILAMADHLRSTVAPDLVRRTKASPAAVEALVPATNPPAGAGGTAIRRRWTEALLGSPFLPTADGSLRRPADIRLLPRSLPDPAGAHDFANLDPVHTLRPDVERLVAIKTFLGGTPDTDEMGVGEFIALLTAPTRETAANYYQFLAEWREAAGLTIVNELKKAPIVLGTAGQTLTPNTETIFFPRERGEVIIPESLPVPIAFVPEAEDAQKLLRDLGIKPFEWRELIREFLIKILSDPEADPHARTGAMAGLRAYRQVRLQGNEDLEPVLGRVLLPARTADGSVHELRPAAEIYFSAPWSGSDELEAIYGPFGDVEFLDVEPPEESECRHDDVDFYRMLGVVAYPRLDVAKPAETSGYMVVNSGRHPHRGGLFREWLGLPEVKAAAQCPQGHTQSQQLRESYRLDRLEELIASKEPVRLMALWNQLARRWGSVYEEGMKSLFYCIHGSHVGDRGRPAPSLFAYLIRSQPWVPVDRGNVPELVRPSEAWIEAAQTPRRIQERIPRISEAMYQTHGGAGLAAALHLTDAGRPRVADLLGLLESIADEADAAGATNREIDQAARWVQRTLHDVIRDEPEPHSAPETVRLLASQDSMTQFVAQPPYADDPMLRDTFEKQRPLLSAEAGLTKLTRYLSLSRLDDAVTTSALPFGENHGVVYQAVRRRIDNIKPYLFALVRAENSSAENRVRPALRELELVVCERLVLTYEYDGTKVFREDAVCYIASRSEKRNRRTINVGTAYLELDPATGQPHWFPLGRQLAQYLNVPPLADAFTMLLTASGDDRQRMMADRQIQSQDITEARRLLNLVQEDEEELTNVLDSLMLETSNEDETLLLGVAALKTSQTGGISEQVPETRSTNESSGNELAGDAQELEGQPPQKIPPPPVDFSAVSISNGVPRQHGDSVASKQNGHRGGGHRTAPTIHTEQENRRIGKRGEEVVYHAERQRLKKHGKNPDSVRWVSNVDELSPYDLTSVDDDDQLIYIEVKATKGADPTEAFYISRGELVEATVHRSRYYIYRVTDVDARVPTITRWADPLGLIRDGHGHLLLAKAQMTLLGGG</sequence>